<dbReference type="RefSeq" id="WP_108127286.1">
    <property type="nucleotide sequence ID" value="NZ_QBKP01000001.1"/>
</dbReference>
<evidence type="ECO:0000313" key="8">
    <source>
        <dbReference type="Proteomes" id="UP000244224"/>
    </source>
</evidence>
<dbReference type="SUPFAM" id="SSF141488">
    <property type="entry name" value="YdhA-like"/>
    <property type="match status" value="1"/>
</dbReference>
<evidence type="ECO:0000313" key="7">
    <source>
        <dbReference type="EMBL" id="PTX53565.1"/>
    </source>
</evidence>
<sequence length="109" mass="11679">MHPRMTLLSAGLCLLSAPVLAAEDVTTVPYLCDHGARVSATYINSGTDSFVVVTFEGRQIGFAIAQSASGARYESRDAAQPFVWWSKGDQAMMLFGAEETPVYSECVPG</sequence>
<evidence type="ECO:0000259" key="6">
    <source>
        <dbReference type="Pfam" id="PF09864"/>
    </source>
</evidence>
<dbReference type="Pfam" id="PF09864">
    <property type="entry name" value="MliC"/>
    <property type="match status" value="1"/>
</dbReference>
<dbReference type="EMBL" id="QBKP01000001">
    <property type="protein sequence ID" value="PTX53565.1"/>
    <property type="molecule type" value="Genomic_DNA"/>
</dbReference>
<keyword evidence="2" id="KW-0472">Membrane</keyword>
<feature type="signal peptide" evidence="5">
    <location>
        <begin position="1"/>
        <end position="21"/>
    </location>
</feature>
<keyword evidence="4" id="KW-0449">Lipoprotein</keyword>
<dbReference type="Gene3D" id="2.40.128.200">
    <property type="match status" value="1"/>
</dbReference>
<gene>
    <name evidence="7" type="ORF">C8N34_101486</name>
</gene>
<protein>
    <submittedName>
        <fullName evidence="7">Membrane-bound inhibitor of C-type lysozyme</fullName>
    </submittedName>
</protein>
<evidence type="ECO:0000256" key="5">
    <source>
        <dbReference type="SAM" id="SignalP"/>
    </source>
</evidence>
<evidence type="ECO:0000256" key="3">
    <source>
        <dbReference type="ARBA" id="ARBA00023139"/>
    </source>
</evidence>
<name>A0A2T6BBX0_9RHOB</name>
<accession>A0A2T6BBX0</accession>
<dbReference type="InterPro" id="IPR036328">
    <property type="entry name" value="MliC_sf"/>
</dbReference>
<keyword evidence="1 5" id="KW-0732">Signal</keyword>
<evidence type="ECO:0000256" key="4">
    <source>
        <dbReference type="ARBA" id="ARBA00023288"/>
    </source>
</evidence>
<reference evidence="7 8" key="1">
    <citation type="submission" date="2018-04" db="EMBL/GenBank/DDBJ databases">
        <title>Genomic Encyclopedia of Archaeal and Bacterial Type Strains, Phase II (KMG-II): from individual species to whole genera.</title>
        <authorList>
            <person name="Goeker M."/>
        </authorList>
    </citation>
    <scope>NUCLEOTIDE SEQUENCE [LARGE SCALE GENOMIC DNA]</scope>
    <source>
        <strain evidence="7 8">DSM 21823</strain>
    </source>
</reference>
<comment type="caution">
    <text evidence="7">The sequence shown here is derived from an EMBL/GenBank/DDBJ whole genome shotgun (WGS) entry which is preliminary data.</text>
</comment>
<evidence type="ECO:0000256" key="1">
    <source>
        <dbReference type="ARBA" id="ARBA00022729"/>
    </source>
</evidence>
<organism evidence="7 8">
    <name type="scientific">Gemmobacter caeni</name>
    <dbReference type="NCBI Taxonomy" id="589035"/>
    <lineage>
        <taxon>Bacteria</taxon>
        <taxon>Pseudomonadati</taxon>
        <taxon>Pseudomonadota</taxon>
        <taxon>Alphaproteobacteria</taxon>
        <taxon>Rhodobacterales</taxon>
        <taxon>Paracoccaceae</taxon>
        <taxon>Gemmobacter</taxon>
    </lineage>
</organism>
<dbReference type="OrthoDB" id="7926518at2"/>
<dbReference type="AlphaFoldDB" id="A0A2T6BBX0"/>
<feature type="domain" description="C-type lysozyme inhibitor" evidence="6">
    <location>
        <begin position="30"/>
        <end position="99"/>
    </location>
</feature>
<feature type="chain" id="PRO_5015432262" evidence="5">
    <location>
        <begin position="22"/>
        <end position="109"/>
    </location>
</feature>
<dbReference type="InterPro" id="IPR018660">
    <property type="entry name" value="MliC"/>
</dbReference>
<evidence type="ECO:0000256" key="2">
    <source>
        <dbReference type="ARBA" id="ARBA00023136"/>
    </source>
</evidence>
<dbReference type="Proteomes" id="UP000244224">
    <property type="component" value="Unassembled WGS sequence"/>
</dbReference>
<keyword evidence="8" id="KW-1185">Reference proteome</keyword>
<proteinExistence type="predicted"/>
<keyword evidence="3" id="KW-0564">Palmitate</keyword>